<feature type="transmembrane region" description="Helical" evidence="7">
    <location>
        <begin position="304"/>
        <end position="337"/>
    </location>
</feature>
<dbReference type="STRING" id="28234.SAMN04488588_0631"/>
<evidence type="ECO:0000256" key="5">
    <source>
        <dbReference type="ARBA" id="ARBA00022989"/>
    </source>
</evidence>
<dbReference type="EMBL" id="FMYV01000002">
    <property type="protein sequence ID" value="SDC22145.1"/>
    <property type="molecule type" value="Genomic_DNA"/>
</dbReference>
<feature type="domain" description="ABC3 transporter permease C-terminal" evidence="8">
    <location>
        <begin position="262"/>
        <end position="381"/>
    </location>
</feature>
<dbReference type="Proteomes" id="UP000199322">
    <property type="component" value="Unassembled WGS sequence"/>
</dbReference>
<dbReference type="GO" id="GO:0098797">
    <property type="term" value="C:plasma membrane protein complex"/>
    <property type="evidence" value="ECO:0007669"/>
    <property type="project" value="TreeGrafter"/>
</dbReference>
<evidence type="ECO:0000256" key="2">
    <source>
        <dbReference type="ARBA" id="ARBA00005236"/>
    </source>
</evidence>
<feature type="transmembrane region" description="Helical" evidence="7">
    <location>
        <begin position="260"/>
        <end position="283"/>
    </location>
</feature>
<keyword evidence="4 7" id="KW-0812">Transmembrane</keyword>
<feature type="transmembrane region" description="Helical" evidence="7">
    <location>
        <begin position="349"/>
        <end position="372"/>
    </location>
</feature>
<evidence type="ECO:0000256" key="1">
    <source>
        <dbReference type="ARBA" id="ARBA00004651"/>
    </source>
</evidence>
<evidence type="ECO:0000256" key="3">
    <source>
        <dbReference type="ARBA" id="ARBA00022475"/>
    </source>
</evidence>
<evidence type="ECO:0000256" key="6">
    <source>
        <dbReference type="ARBA" id="ARBA00023136"/>
    </source>
</evidence>
<dbReference type="AlphaFoldDB" id="A0A1G6JUS1"/>
<comment type="subcellular location">
    <subcellularLocation>
        <location evidence="1">Cell membrane</location>
        <topology evidence="1">Multi-pass membrane protein</topology>
    </subcellularLocation>
</comment>
<dbReference type="InterPro" id="IPR051447">
    <property type="entry name" value="Lipoprotein-release_system"/>
</dbReference>
<evidence type="ECO:0000256" key="4">
    <source>
        <dbReference type="ARBA" id="ARBA00022692"/>
    </source>
</evidence>
<dbReference type="PANTHER" id="PTHR30489:SF0">
    <property type="entry name" value="LIPOPROTEIN-RELEASING SYSTEM TRANSMEMBRANE PROTEIN LOLE"/>
    <property type="match status" value="1"/>
</dbReference>
<evidence type="ECO:0000313" key="10">
    <source>
        <dbReference type="EMBL" id="SDC22145.1"/>
    </source>
</evidence>
<dbReference type="Pfam" id="PF02687">
    <property type="entry name" value="FtsX"/>
    <property type="match status" value="1"/>
</dbReference>
<evidence type="ECO:0000259" key="9">
    <source>
        <dbReference type="Pfam" id="PF12704"/>
    </source>
</evidence>
<proteinExistence type="inferred from homology"/>
<evidence type="ECO:0000259" key="8">
    <source>
        <dbReference type="Pfam" id="PF02687"/>
    </source>
</evidence>
<sequence length="388" mass="42311">MAFLSKIAFRFMKKGGGQTILIISAIAIGVAIQIFLGLLIQGLQDSLVNETIGDSSHISVSSKLENGSIQDYENITKQIQKSNSNNEIKVVNPVISKPSTLQFESVNKNIFIKGMPIDSGEKIYEFSQKLLEGKTPVDGEVILGDYYREKFGLKIGDEISIFIFEKFKTETLKISGFFKFGVQNINESWLITNLDTAQNLFETNSVTNIEMQVDKPLEVETVQSNLIESLSLDEQLKIVTWKELNADLLTALSSQSLSSILIQVFVIISVSLAIASVLIVSVLQKSREIGILKAMGIKNYQSSLIFVLEGLFLGVIGAIIGVVLGVGLILSFTTFAINADGTPVIPLTFNYGFILLSFTIAVSSALIASIIAGRKSSKLNPIEVIKNG</sequence>
<feature type="domain" description="MacB-like periplasmic core" evidence="9">
    <location>
        <begin position="19"/>
        <end position="226"/>
    </location>
</feature>
<protein>
    <submittedName>
        <fullName evidence="10">Lipoprotein-releasing system permease protein</fullName>
    </submittedName>
</protein>
<dbReference type="InterPro" id="IPR003838">
    <property type="entry name" value="ABC3_permease_C"/>
</dbReference>
<name>A0A1G6JUS1_9BACT</name>
<dbReference type="RefSeq" id="WP_091402731.1">
    <property type="nucleotide sequence ID" value="NZ_FMYV01000002.1"/>
</dbReference>
<dbReference type="Pfam" id="PF12704">
    <property type="entry name" value="MacB_PCD"/>
    <property type="match status" value="1"/>
</dbReference>
<organism evidence="10 11">
    <name type="scientific">Geotoga petraea</name>
    <dbReference type="NCBI Taxonomy" id="28234"/>
    <lineage>
        <taxon>Bacteria</taxon>
        <taxon>Thermotogati</taxon>
        <taxon>Thermotogota</taxon>
        <taxon>Thermotogae</taxon>
        <taxon>Petrotogales</taxon>
        <taxon>Petrotogaceae</taxon>
        <taxon>Geotoga</taxon>
    </lineage>
</organism>
<dbReference type="GO" id="GO:0044874">
    <property type="term" value="P:lipoprotein localization to outer membrane"/>
    <property type="evidence" value="ECO:0007669"/>
    <property type="project" value="TreeGrafter"/>
</dbReference>
<keyword evidence="11" id="KW-1185">Reference proteome</keyword>
<dbReference type="InterPro" id="IPR025857">
    <property type="entry name" value="MacB_PCD"/>
</dbReference>
<comment type="similarity">
    <text evidence="2">Belongs to the ABC-4 integral membrane protein family. LolC/E subfamily.</text>
</comment>
<accession>A0A1G6JUS1</accession>
<evidence type="ECO:0000256" key="7">
    <source>
        <dbReference type="SAM" id="Phobius"/>
    </source>
</evidence>
<keyword evidence="10" id="KW-0449">Lipoprotein</keyword>
<dbReference type="PANTHER" id="PTHR30489">
    <property type="entry name" value="LIPOPROTEIN-RELEASING SYSTEM TRANSMEMBRANE PROTEIN LOLE"/>
    <property type="match status" value="1"/>
</dbReference>
<reference evidence="10 11" key="1">
    <citation type="submission" date="2016-10" db="EMBL/GenBank/DDBJ databases">
        <authorList>
            <person name="de Groot N.N."/>
        </authorList>
    </citation>
    <scope>NUCLEOTIDE SEQUENCE [LARGE SCALE GENOMIC DNA]</scope>
    <source>
        <strain evidence="10 11">WG14</strain>
    </source>
</reference>
<gene>
    <name evidence="10" type="ORF">SAMN04488588_0631</name>
</gene>
<keyword evidence="3" id="KW-1003">Cell membrane</keyword>
<feature type="transmembrane region" description="Helical" evidence="7">
    <location>
        <begin position="20"/>
        <end position="40"/>
    </location>
</feature>
<evidence type="ECO:0000313" key="11">
    <source>
        <dbReference type="Proteomes" id="UP000199322"/>
    </source>
</evidence>
<keyword evidence="6 7" id="KW-0472">Membrane</keyword>
<keyword evidence="5 7" id="KW-1133">Transmembrane helix</keyword>